<keyword evidence="3" id="KW-0732">Signal</keyword>
<evidence type="ECO:0000313" key="7">
    <source>
        <dbReference type="Proteomes" id="UP000799444"/>
    </source>
</evidence>
<comment type="caution">
    <text evidence="6">The sequence shown here is derived from an EMBL/GenBank/DDBJ whole genome shotgun (WGS) entry which is preliminary data.</text>
</comment>
<dbReference type="Pfam" id="PF00561">
    <property type="entry name" value="Abhydrolase_1"/>
    <property type="match status" value="1"/>
</dbReference>
<dbReference type="PANTHER" id="PTHR43248">
    <property type="entry name" value="2-SUCCINYL-6-HYDROXY-2,4-CYCLOHEXADIENE-1-CARBOXYLATE SYNTHASE"/>
    <property type="match status" value="1"/>
</dbReference>
<dbReference type="InterPro" id="IPR051601">
    <property type="entry name" value="Serine_prot/Carboxylest_S33"/>
</dbReference>
<organism evidence="6 7">
    <name type="scientific">Polyplosphaeria fusca</name>
    <dbReference type="NCBI Taxonomy" id="682080"/>
    <lineage>
        <taxon>Eukaryota</taxon>
        <taxon>Fungi</taxon>
        <taxon>Dikarya</taxon>
        <taxon>Ascomycota</taxon>
        <taxon>Pezizomycotina</taxon>
        <taxon>Dothideomycetes</taxon>
        <taxon>Pleosporomycetidae</taxon>
        <taxon>Pleosporales</taxon>
        <taxon>Tetraplosphaeriaceae</taxon>
        <taxon>Polyplosphaeria</taxon>
    </lineage>
</organism>
<feature type="signal peptide" evidence="3">
    <location>
        <begin position="1"/>
        <end position="20"/>
    </location>
</feature>
<feature type="chain" id="PRO_5040278825" evidence="3">
    <location>
        <begin position="21"/>
        <end position="540"/>
    </location>
</feature>
<dbReference type="GO" id="GO:0016787">
    <property type="term" value="F:hydrolase activity"/>
    <property type="evidence" value="ECO:0007669"/>
    <property type="project" value="UniProtKB-KW"/>
</dbReference>
<name>A0A9P4UV94_9PLEO</name>
<feature type="domain" description="Peptidase S33 tripeptidyl aminopeptidase-like C-terminal" evidence="5">
    <location>
        <begin position="426"/>
        <end position="528"/>
    </location>
</feature>
<sequence length="540" mass="60133">MRSTIKFGLAGLVFSVHGFAVPTEHNTTDMVTDWSQITPSTDLQWKPCFENFTCTRLEVPLDYEDSSVGTAAIAFIKYTPDNATKAAKDVLFNPGGPGNSGVSLITDSYEKFTKILGPSYNLVGFDPRGVQYSEPNVDCFHGDAKRSKNFVIELLERTTLNTEEKINAQFDLSSAYGDFCAGQLNDSARYVSTPAVARDMLTYVEKEATRRGEALDDAKLYYMGFSYGTVLGSTFATLFPERVGRVALDGVVDATQYYDGSWATYLQDSDVAIKSFFQFCYNAGPKRCAYYADSTREIETRYQQLLYTMKDHPIPVFDTNSVEVPRLATYDMLRFYFFTSSYRTEANFPVLAQVLLDLENHNGSSLITLTGSAPCYDCDKSKLPILNEDLSPIPILCADADRRFNLTTVMDLKENLAERMGMSTLAGEFGTNLVLYCRKWAFHPPESQKFDGKLGAKTAAPLLFTSNRIDPSTPLKHAQTMHSFFPGSALLVNNGISHCTINTPSDCMHGHIRRYFDEGILPPANTTCEPNSQPFFAEAE</sequence>
<dbReference type="AlphaFoldDB" id="A0A9P4UV94"/>
<feature type="domain" description="AB hydrolase-1" evidence="4">
    <location>
        <begin position="90"/>
        <end position="251"/>
    </location>
</feature>
<dbReference type="SUPFAM" id="SSF53474">
    <property type="entry name" value="alpha/beta-Hydrolases"/>
    <property type="match status" value="1"/>
</dbReference>
<dbReference type="Proteomes" id="UP000799444">
    <property type="component" value="Unassembled WGS sequence"/>
</dbReference>
<dbReference type="Pfam" id="PF08386">
    <property type="entry name" value="Abhydrolase_4"/>
    <property type="match status" value="1"/>
</dbReference>
<evidence type="ECO:0000256" key="2">
    <source>
        <dbReference type="ARBA" id="ARBA00022801"/>
    </source>
</evidence>
<dbReference type="InterPro" id="IPR029058">
    <property type="entry name" value="AB_hydrolase_fold"/>
</dbReference>
<dbReference type="PANTHER" id="PTHR43248:SF25">
    <property type="entry name" value="AB HYDROLASE-1 DOMAIN-CONTAINING PROTEIN-RELATED"/>
    <property type="match status" value="1"/>
</dbReference>
<dbReference type="InterPro" id="IPR013595">
    <property type="entry name" value="Pept_S33_TAP-like_C"/>
</dbReference>
<evidence type="ECO:0000256" key="1">
    <source>
        <dbReference type="ARBA" id="ARBA00010088"/>
    </source>
</evidence>
<keyword evidence="2" id="KW-0378">Hydrolase</keyword>
<evidence type="ECO:0000259" key="4">
    <source>
        <dbReference type="Pfam" id="PF00561"/>
    </source>
</evidence>
<dbReference type="InterPro" id="IPR000073">
    <property type="entry name" value="AB_hydrolase_1"/>
</dbReference>
<protein>
    <submittedName>
        <fullName evidence="6">Alpha/beta-hydrolase</fullName>
    </submittedName>
</protein>
<evidence type="ECO:0000256" key="3">
    <source>
        <dbReference type="SAM" id="SignalP"/>
    </source>
</evidence>
<evidence type="ECO:0000259" key="5">
    <source>
        <dbReference type="Pfam" id="PF08386"/>
    </source>
</evidence>
<evidence type="ECO:0000313" key="6">
    <source>
        <dbReference type="EMBL" id="KAF2729732.1"/>
    </source>
</evidence>
<reference evidence="6" key="1">
    <citation type="journal article" date="2020" name="Stud. Mycol.">
        <title>101 Dothideomycetes genomes: a test case for predicting lifestyles and emergence of pathogens.</title>
        <authorList>
            <person name="Haridas S."/>
            <person name="Albert R."/>
            <person name="Binder M."/>
            <person name="Bloem J."/>
            <person name="Labutti K."/>
            <person name="Salamov A."/>
            <person name="Andreopoulos B."/>
            <person name="Baker S."/>
            <person name="Barry K."/>
            <person name="Bills G."/>
            <person name="Bluhm B."/>
            <person name="Cannon C."/>
            <person name="Castanera R."/>
            <person name="Culley D."/>
            <person name="Daum C."/>
            <person name="Ezra D."/>
            <person name="Gonzalez J."/>
            <person name="Henrissat B."/>
            <person name="Kuo A."/>
            <person name="Liang C."/>
            <person name="Lipzen A."/>
            <person name="Lutzoni F."/>
            <person name="Magnuson J."/>
            <person name="Mondo S."/>
            <person name="Nolan M."/>
            <person name="Ohm R."/>
            <person name="Pangilinan J."/>
            <person name="Park H.-J."/>
            <person name="Ramirez L."/>
            <person name="Alfaro M."/>
            <person name="Sun H."/>
            <person name="Tritt A."/>
            <person name="Yoshinaga Y."/>
            <person name="Zwiers L.-H."/>
            <person name="Turgeon B."/>
            <person name="Goodwin S."/>
            <person name="Spatafora J."/>
            <person name="Crous P."/>
            <person name="Grigoriev I."/>
        </authorList>
    </citation>
    <scope>NUCLEOTIDE SEQUENCE</scope>
    <source>
        <strain evidence="6">CBS 125425</strain>
    </source>
</reference>
<dbReference type="OrthoDB" id="425534at2759"/>
<accession>A0A9P4UV94</accession>
<keyword evidence="7" id="KW-1185">Reference proteome</keyword>
<dbReference type="Gene3D" id="3.40.50.1820">
    <property type="entry name" value="alpha/beta hydrolase"/>
    <property type="match status" value="1"/>
</dbReference>
<comment type="similarity">
    <text evidence="1">Belongs to the peptidase S33 family.</text>
</comment>
<dbReference type="EMBL" id="ML996236">
    <property type="protein sequence ID" value="KAF2729732.1"/>
    <property type="molecule type" value="Genomic_DNA"/>
</dbReference>
<proteinExistence type="inferred from homology"/>
<gene>
    <name evidence="6" type="ORF">EJ04DRAFT_501759</name>
</gene>